<protein>
    <submittedName>
        <fullName evidence="1">Uncharacterized protein</fullName>
    </submittedName>
</protein>
<evidence type="ECO:0000313" key="2">
    <source>
        <dbReference type="Proteomes" id="UP001313282"/>
    </source>
</evidence>
<organism evidence="1 2">
    <name type="scientific">Orbilia javanica</name>
    <dbReference type="NCBI Taxonomy" id="47235"/>
    <lineage>
        <taxon>Eukaryota</taxon>
        <taxon>Fungi</taxon>
        <taxon>Dikarya</taxon>
        <taxon>Ascomycota</taxon>
        <taxon>Pezizomycotina</taxon>
        <taxon>Orbiliomycetes</taxon>
        <taxon>Orbiliales</taxon>
        <taxon>Orbiliaceae</taxon>
        <taxon>Orbilia</taxon>
    </lineage>
</organism>
<dbReference type="EMBL" id="JAVHNR010000001">
    <property type="protein sequence ID" value="KAK6356511.1"/>
    <property type="molecule type" value="Genomic_DNA"/>
</dbReference>
<reference evidence="1 2" key="1">
    <citation type="submission" date="2019-10" db="EMBL/GenBank/DDBJ databases">
        <authorList>
            <person name="Palmer J.M."/>
        </authorList>
    </citation>
    <scope>NUCLEOTIDE SEQUENCE [LARGE SCALE GENOMIC DNA]</scope>
    <source>
        <strain evidence="1 2">TWF718</strain>
    </source>
</reference>
<sequence length="101" mass="11550">MFQAQGTEAKVHAICSPWYMLPGFLVKFATTDTEARSTFYNSLKMVHNLQYAPQNNANITQYDYPVILLFWKETGRCAYALRFSSAQRMDDLVDGLIQEAS</sequence>
<dbReference type="AlphaFoldDB" id="A0AAN8MZY4"/>
<comment type="caution">
    <text evidence="1">The sequence shown here is derived from an EMBL/GenBank/DDBJ whole genome shotgun (WGS) entry which is preliminary data.</text>
</comment>
<dbReference type="Proteomes" id="UP001313282">
    <property type="component" value="Unassembled WGS sequence"/>
</dbReference>
<evidence type="ECO:0000313" key="1">
    <source>
        <dbReference type="EMBL" id="KAK6356511.1"/>
    </source>
</evidence>
<name>A0AAN8MZY4_9PEZI</name>
<keyword evidence="2" id="KW-1185">Reference proteome</keyword>
<gene>
    <name evidence="1" type="ORF">TWF718_000870</name>
</gene>
<proteinExistence type="predicted"/>
<accession>A0AAN8MZY4</accession>